<dbReference type="Pfam" id="PF00623">
    <property type="entry name" value="RNA_pol_Rpb1_2"/>
    <property type="match status" value="1"/>
</dbReference>
<feature type="domain" description="RNA polymerase alpha subunit" evidence="1">
    <location>
        <begin position="362"/>
        <end position="426"/>
    </location>
</feature>
<accession>B3FIX0</accession>
<keyword evidence="3" id="KW-1185">Reference proteome</keyword>
<dbReference type="Proteomes" id="UP000002421">
    <property type="component" value="Segment"/>
</dbReference>
<evidence type="ECO:0000313" key="3">
    <source>
        <dbReference type="Proteomes" id="UP000002421"/>
    </source>
</evidence>
<proteinExistence type="predicted"/>
<dbReference type="InterPro" id="IPR000722">
    <property type="entry name" value="RNA_pol_asu"/>
</dbReference>
<reference evidence="2 3" key="1">
    <citation type="journal article" date="2008" name="Virology">
        <title>Characterization of Pseudomonas chlororaphis myovirus 201varphi2-1 via genomic sequencing, mass spectrometry, and electron microscopy.</title>
        <authorList>
            <person name="Thomas J.A."/>
            <person name="Rolando M.R."/>
            <person name="Carroll C.A."/>
            <person name="Shen P.S."/>
            <person name="Belnap D.M."/>
            <person name="Weintraub S.T."/>
            <person name="Serwer P."/>
            <person name="Hardies S.C."/>
        </authorList>
    </citation>
    <scope>NUCLEOTIDE SEQUENCE</scope>
</reference>
<gene>
    <name evidence="2" type="ORF">201phi2-1p107</name>
</gene>
<organism evidence="2 3">
    <name type="scientific">Pseudomonas phage 201phi2-1</name>
    <name type="common">Pseudomonas chlororaphis phage 201phi2-1</name>
    <dbReference type="NCBI Taxonomy" id="198110"/>
    <lineage>
        <taxon>Viruses</taxon>
        <taxon>Duplodnaviria</taxon>
        <taxon>Heunggongvirae</taxon>
        <taxon>Uroviricota</taxon>
        <taxon>Caudoviricetes</taxon>
        <taxon>Chimalliviridae</taxon>
        <taxon>Serwervirus</taxon>
        <taxon>Serwervirus 201phi21</taxon>
    </lineage>
</organism>
<evidence type="ECO:0000313" key="2">
    <source>
        <dbReference type="EMBL" id="ABY62939.1"/>
    </source>
</evidence>
<evidence type="ECO:0000259" key="1">
    <source>
        <dbReference type="Pfam" id="PF00623"/>
    </source>
</evidence>
<dbReference type="SUPFAM" id="SSF64484">
    <property type="entry name" value="beta and beta-prime subunits of DNA dependent RNA-polymerase"/>
    <property type="match status" value="1"/>
</dbReference>
<name>B3FIX0_BP201</name>
<dbReference type="GO" id="GO:0003677">
    <property type="term" value="F:DNA binding"/>
    <property type="evidence" value="ECO:0007669"/>
    <property type="project" value="InterPro"/>
</dbReference>
<dbReference type="Gene3D" id="2.40.40.20">
    <property type="match status" value="1"/>
</dbReference>
<dbReference type="KEGG" id="vg:6372315"/>
<dbReference type="EMBL" id="EU197055">
    <property type="protein sequence ID" value="ABY62939.1"/>
    <property type="molecule type" value="Genomic_DNA"/>
</dbReference>
<sequence length="487" mass="55416">MGLYLEVVDLDEVHDNFKGKMIYANDFNTGTVEGKEAFHQHFYSHYKDSEAVENSASCDCEYLDEAHFLGVICENCGSPVVSTSNRPIVPSMWIRAPEGVDRMITPQLWIMLSNYLTMKEFDFLEYLTNTSYNYDDANITSKETRRKVGKLLAKGFPRGLNNFVQNFDEIFQFLLDANIINTNKGEMAAFVRANKHKMFPRHIPIPSKLCFVAESTTSGNYLDEPIGPAIEAVLTFCSIGSSPIPIKPQTVQNRVAESLKNISVYHKNLAKTRIAQKPGLVRRHVLGGRLNFTGRGVITSISDPHDYDELHVSWGIMCQLMKYHLVNKLKRKMRWTSRKATQHIYEHTLQYCPILDECFKELIAESNYKGIGVTFHRNPTLQRGSTQRFFITKVKTDLRDNSISMSVLCLKAPNADFDGDQLNMTLLPDNYLVDACERIAPHTWVHSTDDPHQLSGNLELQGPVVETVVNYGHEDYLPPLEEWLAGH</sequence>
<protein>
    <recommendedName>
        <fullName evidence="1">RNA polymerase alpha subunit domain-containing protein</fullName>
    </recommendedName>
</protein>
<dbReference type="OrthoDB" id="2530at10239"/>
<organismHost>
    <name type="scientific">Pseudomonas chlororaphis</name>
    <dbReference type="NCBI Taxonomy" id="587753"/>
</organismHost>
<dbReference type="GO" id="GO:0006351">
    <property type="term" value="P:DNA-templated transcription"/>
    <property type="evidence" value="ECO:0007669"/>
    <property type="project" value="InterPro"/>
</dbReference>
<dbReference type="GO" id="GO:0003899">
    <property type="term" value="F:DNA-directed RNA polymerase activity"/>
    <property type="evidence" value="ECO:0007669"/>
    <property type="project" value="InterPro"/>
</dbReference>
<dbReference type="RefSeq" id="YP_001956831.1">
    <property type="nucleotide sequence ID" value="NC_010821.1"/>
</dbReference>